<evidence type="ECO:0000256" key="4">
    <source>
        <dbReference type="ARBA" id="ARBA00023136"/>
    </source>
</evidence>
<name>A0A1X7LLX8_9BACL</name>
<feature type="transmembrane region" description="Helical" evidence="5">
    <location>
        <begin position="766"/>
        <end position="790"/>
    </location>
</feature>
<dbReference type="InterPro" id="IPR013525">
    <property type="entry name" value="ABC2_TM"/>
</dbReference>
<gene>
    <name evidence="7" type="ORF">SAMN06295960_3681</name>
</gene>
<dbReference type="InterPro" id="IPR051328">
    <property type="entry name" value="T7SS_ABC-Transporter"/>
</dbReference>
<feature type="transmembrane region" description="Helical" evidence="5">
    <location>
        <begin position="797"/>
        <end position="816"/>
    </location>
</feature>
<reference evidence="7 8" key="1">
    <citation type="submission" date="2017-04" db="EMBL/GenBank/DDBJ databases">
        <authorList>
            <person name="Afonso C.L."/>
            <person name="Miller P.J."/>
            <person name="Scott M.A."/>
            <person name="Spackman E."/>
            <person name="Goraichik I."/>
            <person name="Dimitrov K.M."/>
            <person name="Suarez D.L."/>
            <person name="Swayne D.E."/>
        </authorList>
    </citation>
    <scope>NUCLEOTIDE SEQUENCE [LARGE SCALE GENOMIC DNA]</scope>
    <source>
        <strain evidence="7 8">11</strain>
    </source>
</reference>
<dbReference type="PANTHER" id="PTHR43077">
    <property type="entry name" value="TRANSPORT PERMEASE YVFS-RELATED"/>
    <property type="match status" value="1"/>
</dbReference>
<protein>
    <submittedName>
        <fullName evidence="7">YhgE/Pip N-terminal domain-containing protein/YhgE/Pip C-terminal domain-containing protein</fullName>
    </submittedName>
</protein>
<dbReference type="GO" id="GO:0016020">
    <property type="term" value="C:membrane"/>
    <property type="evidence" value="ECO:0007669"/>
    <property type="project" value="UniProtKB-SubCell"/>
</dbReference>
<dbReference type="Gene3D" id="3.40.1710.10">
    <property type="entry name" value="abc type-2 transporter like domain"/>
    <property type="match status" value="1"/>
</dbReference>
<dbReference type="InterPro" id="IPR017501">
    <property type="entry name" value="Phage_infect_YhgE_C"/>
</dbReference>
<proteinExistence type="predicted"/>
<keyword evidence="3 5" id="KW-1133">Transmembrane helix</keyword>
<keyword evidence="8" id="KW-1185">Reference proteome</keyword>
<dbReference type="GO" id="GO:0140359">
    <property type="term" value="F:ABC-type transporter activity"/>
    <property type="evidence" value="ECO:0007669"/>
    <property type="project" value="InterPro"/>
</dbReference>
<dbReference type="PANTHER" id="PTHR43077:SF5">
    <property type="entry name" value="PHAGE INFECTION PROTEIN"/>
    <property type="match status" value="1"/>
</dbReference>
<sequence>MKWFRSLRYFGKEFLATIKTKSIVIPMLGLLVVPILYSGVYLVANWDPYSNVKNMPVAVVNEDKPVTFEGQEIAIGRELVENLHDNDSVQFHFVTKDEAERGLKENLYYLMIEIPEEMSQHATTILDPNPTPLELVYKENSSFNFLSGQISDKVVEKIKSEMSQKVTETYVEQMFSAIGQLAVGLDAASEGAGQLEDGLAQLGAGIDTFRSEINHQINEKTSGAGSLVDRLLEENKKKIDDTISKEIDQAINTHKAPLLDKLNEEIDAKSNEYSQVMREKVHTRIDEIVGENSDPANEKLHQEIDRAFDEYGVVVRQKLHQDLDAAYATHYDEALKAIEKQVDQSVLQSKPVAQAMMHNLIDQEMGKLDETLHKKIHEWIDTKVDELFDPIIKIVTDNQSKIASDLEKLGQDLEQFNKELTPEQQEKLASIREQVDAMMPDAKLALDPEQLIKLRDKMKQDLKKIADEELNAANKKLLKTVHAEADKRFESYFPMVRGIAQNLAKQKAEEMAPVLLAKAHMIADEVYRDKSKEVQNTAHTVLDEKWSSLQPEVVSKVHEQADQQIDRVQPEIVNQLHETANSKVEDLTPIVREKMHSLADMKLDEASKKLQHMIFTKMTELMEQVDKATATINGGFDQLKEGQQMLIDGGAELRDKLKEGAEKATQNPTDDTYQMVSKPVGSEKIDNHDVSTYGVGMAPYFLSLGFFVGALMFSIIFPMKETKLPAPNGFAWFLSKYGTMIIESMLQVLIACSVVLYVIGLTVTNVPMFFLVSIVTSLMFFAFIQFFVTAFGNVGRFIIIILLVLQLSATAGTFPIELTPEFFQMLHPFLPMTYTIRAYRGVVSLGDMSYVWQNISILLVFTIIPLICSMIYFTISDKIVKRKEANQEEKLTLS</sequence>
<evidence type="ECO:0000256" key="1">
    <source>
        <dbReference type="ARBA" id="ARBA00004141"/>
    </source>
</evidence>
<dbReference type="OrthoDB" id="9811483at2"/>
<dbReference type="RefSeq" id="WP_085496591.1">
    <property type="nucleotide sequence ID" value="NZ_FXAZ01000005.1"/>
</dbReference>
<feature type="domain" description="ABC-2 type transporter transmembrane" evidence="6">
    <location>
        <begin position="30"/>
        <end position="168"/>
    </location>
</feature>
<dbReference type="AlphaFoldDB" id="A0A1X7LLX8"/>
<comment type="subcellular location">
    <subcellularLocation>
        <location evidence="1">Membrane</location>
        <topology evidence="1">Multi-pass membrane protein</topology>
    </subcellularLocation>
</comment>
<evidence type="ECO:0000256" key="2">
    <source>
        <dbReference type="ARBA" id="ARBA00022692"/>
    </source>
</evidence>
<feature type="transmembrane region" description="Helical" evidence="5">
    <location>
        <begin position="740"/>
        <end position="760"/>
    </location>
</feature>
<dbReference type="Pfam" id="PF12698">
    <property type="entry name" value="ABC2_membrane_3"/>
    <property type="match status" value="2"/>
</dbReference>
<keyword evidence="4 5" id="KW-0472">Membrane</keyword>
<feature type="transmembrane region" description="Helical" evidence="5">
    <location>
        <begin position="21"/>
        <end position="44"/>
    </location>
</feature>
<feature type="domain" description="ABC-2 type transporter transmembrane" evidence="6">
    <location>
        <begin position="661"/>
        <end position="867"/>
    </location>
</feature>
<keyword evidence="2 5" id="KW-0812">Transmembrane</keyword>
<dbReference type="NCBIfam" id="TIGR03062">
    <property type="entry name" value="pip_yhgE_Cterm"/>
    <property type="match status" value="1"/>
</dbReference>
<dbReference type="NCBIfam" id="TIGR03061">
    <property type="entry name" value="pip_yhgE_Nterm"/>
    <property type="match status" value="1"/>
</dbReference>
<organism evidence="7 8">
    <name type="scientific">Paenibacillus aquistagni</name>
    <dbReference type="NCBI Taxonomy" id="1852522"/>
    <lineage>
        <taxon>Bacteria</taxon>
        <taxon>Bacillati</taxon>
        <taxon>Bacillota</taxon>
        <taxon>Bacilli</taxon>
        <taxon>Bacillales</taxon>
        <taxon>Paenibacillaceae</taxon>
        <taxon>Paenibacillus</taxon>
    </lineage>
</organism>
<dbReference type="Proteomes" id="UP000193834">
    <property type="component" value="Unassembled WGS sequence"/>
</dbReference>
<dbReference type="EMBL" id="FXAZ01000005">
    <property type="protein sequence ID" value="SMG54242.1"/>
    <property type="molecule type" value="Genomic_DNA"/>
</dbReference>
<evidence type="ECO:0000256" key="3">
    <source>
        <dbReference type="ARBA" id="ARBA00022989"/>
    </source>
</evidence>
<feature type="transmembrane region" description="Helical" evidence="5">
    <location>
        <begin position="697"/>
        <end position="719"/>
    </location>
</feature>
<dbReference type="STRING" id="1852522.SAMN06295960_3681"/>
<accession>A0A1X7LLX8</accession>
<evidence type="ECO:0000256" key="5">
    <source>
        <dbReference type="SAM" id="Phobius"/>
    </source>
</evidence>
<feature type="transmembrane region" description="Helical" evidence="5">
    <location>
        <begin position="850"/>
        <end position="873"/>
    </location>
</feature>
<evidence type="ECO:0000313" key="7">
    <source>
        <dbReference type="EMBL" id="SMG54242.1"/>
    </source>
</evidence>
<dbReference type="InterPro" id="IPR017500">
    <property type="entry name" value="Phage_infect_YhgE_N"/>
</dbReference>
<evidence type="ECO:0000313" key="8">
    <source>
        <dbReference type="Proteomes" id="UP000193834"/>
    </source>
</evidence>
<evidence type="ECO:0000259" key="6">
    <source>
        <dbReference type="Pfam" id="PF12698"/>
    </source>
</evidence>